<keyword evidence="2" id="KW-1185">Reference proteome</keyword>
<evidence type="ECO:0000313" key="1">
    <source>
        <dbReference type="EMBL" id="MBT0654656.1"/>
    </source>
</evidence>
<proteinExistence type="predicted"/>
<comment type="caution">
    <text evidence="1">The sequence shown here is derived from an EMBL/GenBank/DDBJ whole genome shotgun (WGS) entry which is preliminary data.</text>
</comment>
<sequence>MVNGHESGKKHPCPDCTFCQWCSDDRCSLCLRQGCGRKRKLSLQEQIALYDAINRGDAPPSSHGDGE</sequence>
<gene>
    <name evidence="1" type="ORF">KI810_16510</name>
</gene>
<dbReference type="Proteomes" id="UP000756860">
    <property type="component" value="Unassembled WGS sequence"/>
</dbReference>
<dbReference type="EMBL" id="JAHCVK010000014">
    <property type="protein sequence ID" value="MBT0654656.1"/>
    <property type="molecule type" value="Genomic_DNA"/>
</dbReference>
<protein>
    <submittedName>
        <fullName evidence="1">Uncharacterized protein</fullName>
    </submittedName>
</protein>
<organism evidence="1 2">
    <name type="scientific">Geomobilimonas luticola</name>
    <dbReference type="NCBI Taxonomy" id="1114878"/>
    <lineage>
        <taxon>Bacteria</taxon>
        <taxon>Pseudomonadati</taxon>
        <taxon>Thermodesulfobacteriota</taxon>
        <taxon>Desulfuromonadia</taxon>
        <taxon>Geobacterales</taxon>
        <taxon>Geobacteraceae</taxon>
        <taxon>Geomobilimonas</taxon>
    </lineage>
</organism>
<accession>A0ABS5SH22</accession>
<reference evidence="1 2" key="1">
    <citation type="submission" date="2021-05" db="EMBL/GenBank/DDBJ databases">
        <title>The draft genome of Geobacter luticola JCM 17780.</title>
        <authorList>
            <person name="Xu Z."/>
            <person name="Masuda Y."/>
            <person name="Itoh H."/>
            <person name="Senoo K."/>
        </authorList>
    </citation>
    <scope>NUCLEOTIDE SEQUENCE [LARGE SCALE GENOMIC DNA]</scope>
    <source>
        <strain evidence="1 2">JCM 17780</strain>
    </source>
</reference>
<dbReference type="RefSeq" id="WP_214176665.1">
    <property type="nucleotide sequence ID" value="NZ_JAHCVK010000014.1"/>
</dbReference>
<evidence type="ECO:0000313" key="2">
    <source>
        <dbReference type="Proteomes" id="UP000756860"/>
    </source>
</evidence>
<name>A0ABS5SH22_9BACT</name>